<dbReference type="InterPro" id="IPR011989">
    <property type="entry name" value="ARM-like"/>
</dbReference>
<organism evidence="3">
    <name type="scientific">Cacopsylla melanoneura</name>
    <dbReference type="NCBI Taxonomy" id="428564"/>
    <lineage>
        <taxon>Eukaryota</taxon>
        <taxon>Metazoa</taxon>
        <taxon>Ecdysozoa</taxon>
        <taxon>Arthropoda</taxon>
        <taxon>Hexapoda</taxon>
        <taxon>Insecta</taxon>
        <taxon>Pterygota</taxon>
        <taxon>Neoptera</taxon>
        <taxon>Paraneoptera</taxon>
        <taxon>Hemiptera</taxon>
        <taxon>Sternorrhyncha</taxon>
        <taxon>Psylloidea</taxon>
        <taxon>Psyllidae</taxon>
        <taxon>Psyllinae</taxon>
        <taxon>Cacopsylla</taxon>
    </lineage>
</organism>
<dbReference type="PANTHER" id="PTHR46618:SF1">
    <property type="entry name" value="ARMADILLO REPEAT-CONTAINING PROTEIN 3"/>
    <property type="match status" value="1"/>
</dbReference>
<dbReference type="AlphaFoldDB" id="A0A8D8TR85"/>
<accession>A0A8D8TR85</accession>
<evidence type="ECO:0000313" key="3">
    <source>
        <dbReference type="EMBL" id="CAG6690750.1"/>
    </source>
</evidence>
<reference evidence="3" key="1">
    <citation type="submission" date="2021-05" db="EMBL/GenBank/DDBJ databases">
        <authorList>
            <person name="Alioto T."/>
            <person name="Alioto T."/>
            <person name="Gomez Garrido J."/>
        </authorList>
    </citation>
    <scope>NUCLEOTIDE SEQUENCE</scope>
</reference>
<dbReference type="InterPro" id="IPR052441">
    <property type="entry name" value="Armadillo-Ser/Thr_Kinase"/>
</dbReference>
<evidence type="ECO:0000256" key="1">
    <source>
        <dbReference type="ARBA" id="ARBA00022737"/>
    </source>
</evidence>
<dbReference type="SUPFAM" id="SSF48371">
    <property type="entry name" value="ARM repeat"/>
    <property type="match status" value="1"/>
</dbReference>
<protein>
    <submittedName>
        <fullName evidence="3">Armadillo repeat-containing protein 3</fullName>
    </submittedName>
</protein>
<dbReference type="PANTHER" id="PTHR46618">
    <property type="entry name" value="ARMADILLO REPEAT-CONTAINING PROTEIN 3"/>
    <property type="match status" value="1"/>
</dbReference>
<proteinExistence type="predicted"/>
<dbReference type="Gene3D" id="1.25.10.10">
    <property type="entry name" value="Leucine-rich Repeat Variant"/>
    <property type="match status" value="2"/>
</dbReference>
<dbReference type="EMBL" id="HBUF01299224">
    <property type="protein sequence ID" value="CAG6690750.1"/>
    <property type="molecule type" value="Transcribed_RNA"/>
</dbReference>
<name>A0A8D8TR85_9HEMI</name>
<dbReference type="InterPro" id="IPR055164">
    <property type="entry name" value="EDR1/CTR1/ARMC3-like_pept-like"/>
</dbReference>
<feature type="domain" description="EDR1/CTR1/ARMC3-like peptidase-like" evidence="2">
    <location>
        <begin position="719"/>
        <end position="839"/>
    </location>
</feature>
<evidence type="ECO:0000259" key="2">
    <source>
        <dbReference type="Pfam" id="PF14381"/>
    </source>
</evidence>
<dbReference type="InterPro" id="IPR016024">
    <property type="entry name" value="ARM-type_fold"/>
</dbReference>
<sequence>MPLTRYNNLLSDIIQKSGGHRTHVRSTTKTDSKQQSKILSQLDVKSLLLELIRCDNDSILEQILLHLNHLDNTEDKELLNCSEVLTRLLKLLQRKESTKCLIKLTLKLMTSLVKTESGAHLFCDDSSNLKVLLDLLKIKKRGYDPIVLELVLYILSRITIYTKNSKYWRCDLSVVLRILREHDDIDIKYNCIQILENMFLNDKNVFEWVWDEEIPLETVYTLFVECGVERVQSSCLNLMYLINRNTDAHINEIMDLFGGFNKSFDTVESWEYENQKTILMYLIGTFPLEYMNTTALKKLVVLMRSHEHSPDFIRPCLNILVKLCTCNIDMINLLNIGQVLVELLSSETINIKLYHAACEGVRILCETDNTEYMQHVSRISSNRHILDYVFEILGTGEVESGYKTSIGRLLFVLMNDDIFCKDMNNETQDHNQSDTTLSRSGTLLVLDKDRIRIMLGIGLDSEDNELSSIMLRCVYKLTKGYACIGDKQIDTIIKYFRYNQKNQTNSKTEILLEILNISLSRPAVANFFIKNSCLQVVDEWMKDQSDPELLIAYGNLLLNACQYTPLSQIINELKIFQWMNKHNLCQDEPLWNHIISRLLSINLSLKFAFNNTLDVMNITSEGFYVFQHLKHVNLFDFPSLGKILRENDKNKIVYVFTRDQNVSFRDKHIEKYIADISILLRDSNHISLKTSMPMSEHSLLLSNPEESEQFDVEMKLNMKQDLEIIATYVRNQMIGHEDHDQIDQDLLDEHLEEIITEHNSNVIPIGHVKIGLQFERSLLFKILCDVFGYPCTLVRDEYQNMSYNQVCIDLDDNDNLMQDNARQVFYYHVDLMSNPPQLIPLQGLSE</sequence>
<keyword evidence="1" id="KW-0677">Repeat</keyword>
<dbReference type="Pfam" id="PF14381">
    <property type="entry name" value="EDR1_CTR1_ARMC3_pept"/>
    <property type="match status" value="1"/>
</dbReference>